<dbReference type="InterPro" id="IPR059106">
    <property type="entry name" value="WHD_MalT"/>
</dbReference>
<dbReference type="InterPro" id="IPR016032">
    <property type="entry name" value="Sig_transdc_resp-reg_C-effctor"/>
</dbReference>
<dbReference type="PANTHER" id="PTHR44688:SF16">
    <property type="entry name" value="DNA-BINDING TRANSCRIPTIONAL ACTIVATOR DEVR_DOSR"/>
    <property type="match status" value="1"/>
</dbReference>
<keyword evidence="1" id="KW-0805">Transcription regulation</keyword>
<gene>
    <name evidence="5" type="ORF">GCM10022231_00240</name>
</gene>
<proteinExistence type="predicted"/>
<dbReference type="PRINTS" id="PR00038">
    <property type="entry name" value="HTHLUXR"/>
</dbReference>
<dbReference type="SUPFAM" id="SSF52540">
    <property type="entry name" value="P-loop containing nucleoside triphosphate hydrolases"/>
    <property type="match status" value="1"/>
</dbReference>
<name>A0ABP7NHF4_9ACTN</name>
<keyword evidence="3" id="KW-0804">Transcription</keyword>
<dbReference type="Gene3D" id="1.10.10.10">
    <property type="entry name" value="Winged helix-like DNA-binding domain superfamily/Winged helix DNA-binding domain"/>
    <property type="match status" value="1"/>
</dbReference>
<keyword evidence="6" id="KW-1185">Reference proteome</keyword>
<sequence>MDLGPARSGEAPRWTSGPVARNVVLRTSVLDRLDAATDQLVFLVCAPAGYGKSLSVASWLRDRRLRATWVTVRPGTTEGSLWPSILAEMLRTYPDEEAELTRVLGLIEQVPAEAPATLASWIRQRGRGTLLVLDDLHVVTRPQLHDQLLELIGAAGPDLHLVAISRYDPPWPLHRMRLDGVLGELRMDGVLFGSREAAELFESLGFTLERGDVDSLVQRTEGWAAGLRLAALGMREAADPGEYARGLSGRSDYIADYLMKEVYQGAPREWRDLLRCISVVDEVCPALASALGGGPDSGAVLAQMDQLNAFVDELGKPCWYRLHPLLLEFLRSRIVDDETTRSLHRKAAEWYVSQQQPLTALTHAIAGDDWAVAGELVGTHIVSWTVRRSPMQFLELLESIPREAILTDAGLAVGVAAARTMAGYPKGVDDLVGVARELVAATAGAHRRRLDFVLELVDGGWRRWTGDLQAVLDGFARMPKDPATLSEVGITDWASIRNLLISNQGSCELWLGDYDGARRNLTEAAADDLGRRVVLPILNAQAHLALLHWAAGDLTAAEAVAEEAATRFGSAGLAHAAQAAGAYLALAGVAFDRDLTGEASKWLDLAKAATGEPHMAFAVTVLRTRLQRAQGHVADSRASLEEALATARLAPASSTRIAASINYFSELDSNSRHPGGPPATRQQALEQIPYSPGGSRRDRVHVRLHEALDEDLPHDQRLDALAAALELAAAESLRRPFLDHGPAMQRLLAERVETGIARPEFALDLLARMAKTGGRRADPEHGFFVPLSERETNVLQYLIGSMTTAEIATALYVSVNTVKTHQRSIYQKLGATGRREAVSRARQLGLL</sequence>
<evidence type="ECO:0000256" key="1">
    <source>
        <dbReference type="ARBA" id="ARBA00023015"/>
    </source>
</evidence>
<evidence type="ECO:0000256" key="3">
    <source>
        <dbReference type="ARBA" id="ARBA00023163"/>
    </source>
</evidence>
<organism evidence="5 6">
    <name type="scientific">Gordonia caeni</name>
    <dbReference type="NCBI Taxonomy" id="1007097"/>
    <lineage>
        <taxon>Bacteria</taxon>
        <taxon>Bacillati</taxon>
        <taxon>Actinomycetota</taxon>
        <taxon>Actinomycetes</taxon>
        <taxon>Mycobacteriales</taxon>
        <taxon>Gordoniaceae</taxon>
        <taxon>Gordonia</taxon>
    </lineage>
</organism>
<protein>
    <submittedName>
        <fullName evidence="5">LuxR C-terminal-related transcriptional regulator</fullName>
    </submittedName>
</protein>
<keyword evidence="2" id="KW-0238">DNA-binding</keyword>
<dbReference type="Pfam" id="PF00196">
    <property type="entry name" value="GerE"/>
    <property type="match status" value="1"/>
</dbReference>
<dbReference type="SMART" id="SM00421">
    <property type="entry name" value="HTH_LUXR"/>
    <property type="match status" value="1"/>
</dbReference>
<dbReference type="CDD" id="cd06170">
    <property type="entry name" value="LuxR_C_like"/>
    <property type="match status" value="1"/>
</dbReference>
<dbReference type="EMBL" id="BAAAZW010000001">
    <property type="protein sequence ID" value="GAA3947348.1"/>
    <property type="molecule type" value="Genomic_DNA"/>
</dbReference>
<dbReference type="SUPFAM" id="SSF46894">
    <property type="entry name" value="C-terminal effector domain of the bipartite response regulators"/>
    <property type="match status" value="1"/>
</dbReference>
<dbReference type="Pfam" id="PF25873">
    <property type="entry name" value="WHD_MalT"/>
    <property type="match status" value="1"/>
</dbReference>
<comment type="caution">
    <text evidence="5">The sequence shown here is derived from an EMBL/GenBank/DDBJ whole genome shotgun (WGS) entry which is preliminary data.</text>
</comment>
<dbReference type="InterPro" id="IPR027417">
    <property type="entry name" value="P-loop_NTPase"/>
</dbReference>
<evidence type="ECO:0000259" key="4">
    <source>
        <dbReference type="PROSITE" id="PS50043"/>
    </source>
</evidence>
<dbReference type="PANTHER" id="PTHR44688">
    <property type="entry name" value="DNA-BINDING TRANSCRIPTIONAL ACTIVATOR DEVR_DOSR"/>
    <property type="match status" value="1"/>
</dbReference>
<dbReference type="InterPro" id="IPR036388">
    <property type="entry name" value="WH-like_DNA-bd_sf"/>
</dbReference>
<dbReference type="Proteomes" id="UP001418444">
    <property type="component" value="Unassembled WGS sequence"/>
</dbReference>
<evidence type="ECO:0000313" key="5">
    <source>
        <dbReference type="EMBL" id="GAA3947348.1"/>
    </source>
</evidence>
<evidence type="ECO:0000256" key="2">
    <source>
        <dbReference type="ARBA" id="ARBA00023125"/>
    </source>
</evidence>
<dbReference type="InterPro" id="IPR011990">
    <property type="entry name" value="TPR-like_helical_dom_sf"/>
</dbReference>
<dbReference type="RefSeq" id="WP_344779343.1">
    <property type="nucleotide sequence ID" value="NZ_BAAAZW010000001.1"/>
</dbReference>
<dbReference type="Gene3D" id="1.25.40.10">
    <property type="entry name" value="Tetratricopeptide repeat domain"/>
    <property type="match status" value="1"/>
</dbReference>
<accession>A0ABP7NHF4</accession>
<dbReference type="PROSITE" id="PS50043">
    <property type="entry name" value="HTH_LUXR_2"/>
    <property type="match status" value="1"/>
</dbReference>
<reference evidence="6" key="1">
    <citation type="journal article" date="2019" name="Int. J. Syst. Evol. Microbiol.">
        <title>The Global Catalogue of Microorganisms (GCM) 10K type strain sequencing project: providing services to taxonomists for standard genome sequencing and annotation.</title>
        <authorList>
            <consortium name="The Broad Institute Genomics Platform"/>
            <consortium name="The Broad Institute Genome Sequencing Center for Infectious Disease"/>
            <person name="Wu L."/>
            <person name="Ma J."/>
        </authorList>
    </citation>
    <scope>NUCLEOTIDE SEQUENCE [LARGE SCALE GENOMIC DNA]</scope>
    <source>
        <strain evidence="6">JCM 16923</strain>
    </source>
</reference>
<feature type="domain" description="HTH luxR-type" evidence="4">
    <location>
        <begin position="780"/>
        <end position="845"/>
    </location>
</feature>
<evidence type="ECO:0000313" key="6">
    <source>
        <dbReference type="Proteomes" id="UP001418444"/>
    </source>
</evidence>
<dbReference type="InterPro" id="IPR000792">
    <property type="entry name" value="Tscrpt_reg_LuxR_C"/>
</dbReference>